<proteinExistence type="predicted"/>
<evidence type="ECO:0000313" key="1">
    <source>
        <dbReference type="EMBL" id="KAK3849751.1"/>
    </source>
</evidence>
<evidence type="ECO:0000313" key="2">
    <source>
        <dbReference type="Proteomes" id="UP001286313"/>
    </source>
</evidence>
<organism evidence="1 2">
    <name type="scientific">Petrolisthes cinctipes</name>
    <name type="common">Flat porcelain crab</name>
    <dbReference type="NCBI Taxonomy" id="88211"/>
    <lineage>
        <taxon>Eukaryota</taxon>
        <taxon>Metazoa</taxon>
        <taxon>Ecdysozoa</taxon>
        <taxon>Arthropoda</taxon>
        <taxon>Crustacea</taxon>
        <taxon>Multicrustacea</taxon>
        <taxon>Malacostraca</taxon>
        <taxon>Eumalacostraca</taxon>
        <taxon>Eucarida</taxon>
        <taxon>Decapoda</taxon>
        <taxon>Pleocyemata</taxon>
        <taxon>Anomura</taxon>
        <taxon>Galatheoidea</taxon>
        <taxon>Porcellanidae</taxon>
        <taxon>Petrolisthes</taxon>
    </lineage>
</organism>
<keyword evidence="2" id="KW-1185">Reference proteome</keyword>
<dbReference type="Proteomes" id="UP001286313">
    <property type="component" value="Unassembled WGS sequence"/>
</dbReference>
<comment type="caution">
    <text evidence="1">The sequence shown here is derived from an EMBL/GenBank/DDBJ whole genome shotgun (WGS) entry which is preliminary data.</text>
</comment>
<dbReference type="EMBL" id="JAWQEG010008731">
    <property type="protein sequence ID" value="KAK3849751.1"/>
    <property type="molecule type" value="Genomic_DNA"/>
</dbReference>
<accession>A0AAE1BFR7</accession>
<name>A0AAE1BFR7_PETCI</name>
<protein>
    <submittedName>
        <fullName evidence="1">Uncharacterized protein</fullName>
    </submittedName>
</protein>
<dbReference type="AlphaFoldDB" id="A0AAE1BFR7"/>
<sequence length="134" mass="14882">MPSLLGSPYKYPNDSSSRLIFGTSWRGGVRSGDNLGDDSRLRCGWLHHDIFSVLLEHRLGRTLSYRRACVRGKTSRRAWSYELAGRRAGGEGVKYVTSRADAGVVRPMTNPQTTCYLRRPQATVLPSLSGHSEA</sequence>
<gene>
    <name evidence="1" type="ORF">Pcinc_043509</name>
</gene>
<reference evidence="1" key="1">
    <citation type="submission" date="2023-10" db="EMBL/GenBank/DDBJ databases">
        <title>Genome assemblies of two species of porcelain crab, Petrolisthes cinctipes and Petrolisthes manimaculis (Anomura: Porcellanidae).</title>
        <authorList>
            <person name="Angst P."/>
        </authorList>
    </citation>
    <scope>NUCLEOTIDE SEQUENCE</scope>
    <source>
        <strain evidence="1">PB745_01</strain>
        <tissue evidence="1">Gill</tissue>
    </source>
</reference>